<feature type="region of interest" description="Disordered" evidence="2">
    <location>
        <begin position="73"/>
        <end position="176"/>
    </location>
</feature>
<evidence type="ECO:0000313" key="3">
    <source>
        <dbReference type="EMBL" id="KAE8712642.1"/>
    </source>
</evidence>
<gene>
    <name evidence="3" type="ORF">F3Y22_tig00110239pilonHSYRG00229</name>
</gene>
<comment type="caution">
    <text evidence="3">The sequence shown here is derived from an EMBL/GenBank/DDBJ whole genome shotgun (WGS) entry which is preliminary data.</text>
</comment>
<dbReference type="EMBL" id="VEPZ02000890">
    <property type="protein sequence ID" value="KAE8712642.1"/>
    <property type="molecule type" value="Genomic_DNA"/>
</dbReference>
<organism evidence="3 4">
    <name type="scientific">Hibiscus syriacus</name>
    <name type="common">Rose of Sharon</name>
    <dbReference type="NCBI Taxonomy" id="106335"/>
    <lineage>
        <taxon>Eukaryota</taxon>
        <taxon>Viridiplantae</taxon>
        <taxon>Streptophyta</taxon>
        <taxon>Embryophyta</taxon>
        <taxon>Tracheophyta</taxon>
        <taxon>Spermatophyta</taxon>
        <taxon>Magnoliopsida</taxon>
        <taxon>eudicotyledons</taxon>
        <taxon>Gunneridae</taxon>
        <taxon>Pentapetalae</taxon>
        <taxon>rosids</taxon>
        <taxon>malvids</taxon>
        <taxon>Malvales</taxon>
        <taxon>Malvaceae</taxon>
        <taxon>Malvoideae</taxon>
        <taxon>Hibiscus</taxon>
    </lineage>
</organism>
<accession>A0A6A3BC12</accession>
<feature type="compositionally biased region" description="Low complexity" evidence="2">
    <location>
        <begin position="76"/>
        <end position="88"/>
    </location>
</feature>
<dbReference type="Proteomes" id="UP000436088">
    <property type="component" value="Unassembled WGS sequence"/>
</dbReference>
<dbReference type="PROSITE" id="PS50293">
    <property type="entry name" value="TPR_REGION"/>
    <property type="match status" value="2"/>
</dbReference>
<dbReference type="InterPro" id="IPR011990">
    <property type="entry name" value="TPR-like_helical_dom_sf"/>
</dbReference>
<keyword evidence="4" id="KW-1185">Reference proteome</keyword>
<evidence type="ECO:0000256" key="2">
    <source>
        <dbReference type="SAM" id="MobiDB-lite"/>
    </source>
</evidence>
<dbReference type="PROSITE" id="PS50005">
    <property type="entry name" value="TPR"/>
    <property type="match status" value="2"/>
</dbReference>
<dbReference type="SMART" id="SM00028">
    <property type="entry name" value="TPR"/>
    <property type="match status" value="3"/>
</dbReference>
<dbReference type="PANTHER" id="PTHR45081:SF1">
    <property type="entry name" value="EF HAND FAMILY PROTEIN, PUTATIVE, EXPRESSED-RELATED"/>
    <property type="match status" value="1"/>
</dbReference>
<dbReference type="Gene3D" id="1.25.40.10">
    <property type="entry name" value="Tetratricopeptide repeat domain"/>
    <property type="match status" value="1"/>
</dbReference>
<evidence type="ECO:0000313" key="4">
    <source>
        <dbReference type="Proteomes" id="UP000436088"/>
    </source>
</evidence>
<feature type="compositionally biased region" description="Basic and acidic residues" evidence="2">
    <location>
        <begin position="144"/>
        <end position="173"/>
    </location>
</feature>
<dbReference type="InterPro" id="IPR019734">
    <property type="entry name" value="TPR_rpt"/>
</dbReference>
<dbReference type="AlphaFoldDB" id="A0A6A3BC12"/>
<dbReference type="Pfam" id="PF13414">
    <property type="entry name" value="TPR_11"/>
    <property type="match status" value="1"/>
</dbReference>
<reference evidence="3" key="1">
    <citation type="submission" date="2019-09" db="EMBL/GenBank/DDBJ databases">
        <title>Draft genome information of white flower Hibiscus syriacus.</title>
        <authorList>
            <person name="Kim Y.-M."/>
        </authorList>
    </citation>
    <scope>NUCLEOTIDE SEQUENCE [LARGE SCALE GENOMIC DNA]</scope>
    <source>
        <strain evidence="3">YM2019G1</strain>
    </source>
</reference>
<sequence length="551" mass="62561">MIEILEPSIDNQIRMVNQLLVFRSKQETFGTPQSQRAWNQMNPEWLQEKENPLLDGENAGVLYVDTSDDEMNVDDQSQQQNLSHSSSNATPSQRGDGPDGGGLSPIDDDDRQSGNGAEFRSSDRYGEQYVYTGSGHFRASSSIERSEPRARSKEKGKDTRKHTSEGSSSDRRLTSSNPSLKCTLRHQCITYLHLTCILLLKYILHLNYLKIKVKMLHFLDIFLDKDHRDQVEITLKVKVKDLIFLVIPLIGETATTQFLREIPLMKIVEHLDTVRWRARGEYRAAVKALEEAIFMKPDYSDAHCDLASALHGMGEDERAIEVFQKAIDLKPDHVDALYNLGGLYMDLGKFQRASEMYTRVLAVWPNHWQAQLNKAVSFLGVGETEEAKKALKEALKMTNRTFQRAVKAINEKVLSVLDETRSDRVDLGMFYVVLAPICNGPPDNRKMIAFDALLRWPVNEGHSQIRKVDVIQYIKLLLAIYIPSHGVSEMLEVHGETDTSMVSFSEFLVMFDDPDWGFGILSSLLKLETGDRNRHGNHVCSVCNYPIIDLL</sequence>
<dbReference type="GO" id="GO:0005886">
    <property type="term" value="C:plasma membrane"/>
    <property type="evidence" value="ECO:0007669"/>
    <property type="project" value="TreeGrafter"/>
</dbReference>
<dbReference type="SUPFAM" id="SSF48452">
    <property type="entry name" value="TPR-like"/>
    <property type="match status" value="1"/>
</dbReference>
<proteinExistence type="predicted"/>
<keyword evidence="1" id="KW-0802">TPR repeat</keyword>
<name>A0A6A3BC12_HIBSY</name>
<evidence type="ECO:0000256" key="1">
    <source>
        <dbReference type="PROSITE-ProRule" id="PRU00339"/>
    </source>
</evidence>
<feature type="repeat" description="TPR" evidence="1">
    <location>
        <begin position="300"/>
        <end position="333"/>
    </location>
</feature>
<protein>
    <submittedName>
        <fullName evidence="3">Detected protein of confused Function</fullName>
    </submittedName>
</protein>
<feature type="repeat" description="TPR" evidence="1">
    <location>
        <begin position="334"/>
        <end position="367"/>
    </location>
</feature>
<dbReference type="PANTHER" id="PTHR45081">
    <property type="entry name" value="EF HAND FAMILY PROTEIN, PUTATIVE, EXPRESSED-RELATED"/>
    <property type="match status" value="1"/>
</dbReference>